<feature type="transmembrane region" description="Helical" evidence="5">
    <location>
        <begin position="181"/>
        <end position="204"/>
    </location>
</feature>
<sequence length="534" mass="58612">MDKISIDHQIRGTNLLRHMETNEIVLIPAPSDDPRDPLHWPQWFKAYIAILVCFAQFFGNFVLGGPSIAIVLQAEQFGDHIPKHLAHWIGQASYFITVSSLLAGLANIFWVPIMTKYGRRPVYVFSLVLVCASSVWCGCAKAYGVELAGRAILGFALGAVECVAPCTLADIFFLHERGFWISIYFAAVSMGISAGVALSGLITIGLPWPYIYWIFLAFNGFITILVACTFPETFFHRSAPSSSATQIVAIEAVSDGAKQITPAIDNPEITETAAPSQKVSPLSDLRIFHGPRTSESLFKIFCRPLLLVVIPSVLWYIAVMAVNIGGLIILTTTAPAAFPEYYSFVTWQAGLTFLAAVIGGFLGVAGGGYFQDKFADYLTRRNRGIREAEFILPAMVIPTVTGVLALVLYGAGIQQRWHWIIPTIGIGLQSFALVCCSGISMVYCIESYRPIAGEIVVCGLSYKACLAFLLSFYVNPWLAKDGYQTTMGIIAALLGFVQSLALVFYFCGKTLRKATENWRVLRFIAWPADREVGE</sequence>
<accession>A0A0D2CK69</accession>
<dbReference type="RefSeq" id="XP_016244155.1">
    <property type="nucleotide sequence ID" value="XM_016396964.1"/>
</dbReference>
<dbReference type="InterPro" id="IPR036259">
    <property type="entry name" value="MFS_trans_sf"/>
</dbReference>
<feature type="transmembrane region" description="Helical" evidence="5">
    <location>
        <begin position="151"/>
        <end position="174"/>
    </location>
</feature>
<keyword evidence="2 5" id="KW-0812">Transmembrane</keyword>
<feature type="transmembrane region" description="Helical" evidence="5">
    <location>
        <begin position="417"/>
        <end position="443"/>
    </location>
</feature>
<proteinExistence type="predicted"/>
<dbReference type="PROSITE" id="PS50850">
    <property type="entry name" value="MFS"/>
    <property type="match status" value="1"/>
</dbReference>
<dbReference type="Gene3D" id="1.20.1250.20">
    <property type="entry name" value="MFS general substrate transporter like domains"/>
    <property type="match status" value="1"/>
</dbReference>
<dbReference type="Proteomes" id="UP000054466">
    <property type="component" value="Unassembled WGS sequence"/>
</dbReference>
<dbReference type="AlphaFoldDB" id="A0A0D2CK69"/>
<dbReference type="HOGENOM" id="CLU_008455_13_6_1"/>
<keyword evidence="8" id="KW-1185">Reference proteome</keyword>
<keyword evidence="3 5" id="KW-1133">Transmembrane helix</keyword>
<dbReference type="PANTHER" id="PTHR23502">
    <property type="entry name" value="MAJOR FACILITATOR SUPERFAMILY"/>
    <property type="match status" value="1"/>
</dbReference>
<feature type="transmembrane region" description="Helical" evidence="5">
    <location>
        <begin position="455"/>
        <end position="474"/>
    </location>
</feature>
<name>A0A0D2CK69_9EURO</name>
<evidence type="ECO:0000256" key="3">
    <source>
        <dbReference type="ARBA" id="ARBA00022989"/>
    </source>
</evidence>
<dbReference type="STRING" id="569365.A0A0D2CK69"/>
<dbReference type="EMBL" id="KN847045">
    <property type="protein sequence ID" value="KIW23939.1"/>
    <property type="molecule type" value="Genomic_DNA"/>
</dbReference>
<feature type="transmembrane region" description="Helical" evidence="5">
    <location>
        <begin position="210"/>
        <end position="230"/>
    </location>
</feature>
<dbReference type="InterPro" id="IPR020846">
    <property type="entry name" value="MFS_dom"/>
</dbReference>
<protein>
    <recommendedName>
        <fullName evidence="6">Major facilitator superfamily (MFS) profile domain-containing protein</fullName>
    </recommendedName>
</protein>
<feature type="transmembrane region" description="Helical" evidence="5">
    <location>
        <begin position="92"/>
        <end position="110"/>
    </location>
</feature>
<reference evidence="7 8" key="1">
    <citation type="submission" date="2015-01" db="EMBL/GenBank/DDBJ databases">
        <title>The Genome Sequence of Cladophialophora immunda CBS83496.</title>
        <authorList>
            <consortium name="The Broad Institute Genomics Platform"/>
            <person name="Cuomo C."/>
            <person name="de Hoog S."/>
            <person name="Gorbushina A."/>
            <person name="Stielow B."/>
            <person name="Teixiera M."/>
            <person name="Abouelleil A."/>
            <person name="Chapman S.B."/>
            <person name="Priest M."/>
            <person name="Young S.K."/>
            <person name="Wortman J."/>
            <person name="Nusbaum C."/>
            <person name="Birren B."/>
        </authorList>
    </citation>
    <scope>NUCLEOTIDE SEQUENCE [LARGE SCALE GENOMIC DNA]</scope>
    <source>
        <strain evidence="7 8">CBS 83496</strain>
    </source>
</reference>
<dbReference type="Pfam" id="PF07690">
    <property type="entry name" value="MFS_1"/>
    <property type="match status" value="1"/>
</dbReference>
<evidence type="ECO:0000256" key="4">
    <source>
        <dbReference type="ARBA" id="ARBA00023136"/>
    </source>
</evidence>
<evidence type="ECO:0000256" key="2">
    <source>
        <dbReference type="ARBA" id="ARBA00022692"/>
    </source>
</evidence>
<gene>
    <name evidence="7" type="ORF">PV07_09686</name>
</gene>
<dbReference type="OrthoDB" id="5215911at2759"/>
<dbReference type="GO" id="GO:0005886">
    <property type="term" value="C:plasma membrane"/>
    <property type="evidence" value="ECO:0007669"/>
    <property type="project" value="TreeGrafter"/>
</dbReference>
<dbReference type="SUPFAM" id="SSF103473">
    <property type="entry name" value="MFS general substrate transporter"/>
    <property type="match status" value="1"/>
</dbReference>
<keyword evidence="4 5" id="KW-0472">Membrane</keyword>
<feature type="transmembrane region" description="Helical" evidence="5">
    <location>
        <begin position="486"/>
        <end position="507"/>
    </location>
</feature>
<feature type="transmembrane region" description="Helical" evidence="5">
    <location>
        <begin position="350"/>
        <end position="370"/>
    </location>
</feature>
<feature type="transmembrane region" description="Helical" evidence="5">
    <location>
        <begin position="390"/>
        <end position="411"/>
    </location>
</feature>
<comment type="subcellular location">
    <subcellularLocation>
        <location evidence="1">Membrane</location>
        <topology evidence="1">Multi-pass membrane protein</topology>
    </subcellularLocation>
</comment>
<evidence type="ECO:0000256" key="1">
    <source>
        <dbReference type="ARBA" id="ARBA00004141"/>
    </source>
</evidence>
<feature type="transmembrane region" description="Helical" evidence="5">
    <location>
        <begin position="122"/>
        <end position="145"/>
    </location>
</feature>
<dbReference type="VEuPathDB" id="FungiDB:PV07_09686"/>
<dbReference type="PANTHER" id="PTHR23502:SF34">
    <property type="entry name" value="PROTEIN HOL1"/>
    <property type="match status" value="1"/>
</dbReference>
<evidence type="ECO:0000313" key="7">
    <source>
        <dbReference type="EMBL" id="KIW23939.1"/>
    </source>
</evidence>
<feature type="transmembrane region" description="Helical" evidence="5">
    <location>
        <begin position="305"/>
        <end position="330"/>
    </location>
</feature>
<evidence type="ECO:0000313" key="8">
    <source>
        <dbReference type="Proteomes" id="UP000054466"/>
    </source>
</evidence>
<evidence type="ECO:0000256" key="5">
    <source>
        <dbReference type="SAM" id="Phobius"/>
    </source>
</evidence>
<evidence type="ECO:0000259" key="6">
    <source>
        <dbReference type="PROSITE" id="PS50850"/>
    </source>
</evidence>
<dbReference type="InterPro" id="IPR011701">
    <property type="entry name" value="MFS"/>
</dbReference>
<feature type="domain" description="Major facilitator superfamily (MFS) profile" evidence="6">
    <location>
        <begin position="45"/>
        <end position="534"/>
    </location>
</feature>
<feature type="transmembrane region" description="Helical" evidence="5">
    <location>
        <begin position="46"/>
        <end position="72"/>
    </location>
</feature>
<organism evidence="7 8">
    <name type="scientific">Cladophialophora immunda</name>
    <dbReference type="NCBI Taxonomy" id="569365"/>
    <lineage>
        <taxon>Eukaryota</taxon>
        <taxon>Fungi</taxon>
        <taxon>Dikarya</taxon>
        <taxon>Ascomycota</taxon>
        <taxon>Pezizomycotina</taxon>
        <taxon>Eurotiomycetes</taxon>
        <taxon>Chaetothyriomycetidae</taxon>
        <taxon>Chaetothyriales</taxon>
        <taxon>Herpotrichiellaceae</taxon>
        <taxon>Cladophialophora</taxon>
    </lineage>
</organism>
<dbReference type="GeneID" id="27348880"/>
<dbReference type="GO" id="GO:0022857">
    <property type="term" value="F:transmembrane transporter activity"/>
    <property type="evidence" value="ECO:0007669"/>
    <property type="project" value="InterPro"/>
</dbReference>